<protein>
    <submittedName>
        <fullName evidence="2">Uncharacterized protein</fullName>
    </submittedName>
</protein>
<dbReference type="AlphaFoldDB" id="A0A1S1N196"/>
<keyword evidence="1" id="KW-0732">Signal</keyword>
<dbReference type="Proteomes" id="UP000179786">
    <property type="component" value="Unassembled WGS sequence"/>
</dbReference>
<organism evidence="2 3">
    <name type="scientific">Pseudoalteromonas amylolytica</name>
    <dbReference type="NCBI Taxonomy" id="1859457"/>
    <lineage>
        <taxon>Bacteria</taxon>
        <taxon>Pseudomonadati</taxon>
        <taxon>Pseudomonadota</taxon>
        <taxon>Gammaproteobacteria</taxon>
        <taxon>Alteromonadales</taxon>
        <taxon>Pseudoalteromonadaceae</taxon>
        <taxon>Pseudoalteromonas</taxon>
    </lineage>
</organism>
<dbReference type="STRING" id="1859457.BET10_01895"/>
<keyword evidence="3" id="KW-1185">Reference proteome</keyword>
<feature type="chain" id="PRO_5010320176" evidence="1">
    <location>
        <begin position="23"/>
        <end position="215"/>
    </location>
</feature>
<evidence type="ECO:0000256" key="1">
    <source>
        <dbReference type="SAM" id="SignalP"/>
    </source>
</evidence>
<feature type="signal peptide" evidence="1">
    <location>
        <begin position="1"/>
        <end position="22"/>
    </location>
</feature>
<dbReference type="RefSeq" id="WP_070982789.1">
    <property type="nucleotide sequence ID" value="NZ_MKJU01000003.1"/>
</dbReference>
<reference evidence="2 3" key="1">
    <citation type="submission" date="2016-09" db="EMBL/GenBank/DDBJ databases">
        <title>Pseudoalteromonas amylolytica sp. nov., isolated from the surface seawater.</title>
        <authorList>
            <person name="Wu Y.-H."/>
            <person name="Cheng H."/>
            <person name="Jin X.-B."/>
            <person name="Wang C.-S."/>
            <person name="Xu X.-W."/>
        </authorList>
    </citation>
    <scope>NUCLEOTIDE SEQUENCE [LARGE SCALE GENOMIC DNA]</scope>
    <source>
        <strain evidence="2 3">JW1</strain>
    </source>
</reference>
<proteinExistence type="predicted"/>
<accession>A0A1S1N196</accession>
<evidence type="ECO:0000313" key="3">
    <source>
        <dbReference type="Proteomes" id="UP000179786"/>
    </source>
</evidence>
<evidence type="ECO:0000313" key="2">
    <source>
        <dbReference type="EMBL" id="OHU93221.1"/>
    </source>
</evidence>
<gene>
    <name evidence="2" type="ORF">BET10_01895</name>
</gene>
<dbReference type="OrthoDB" id="6289866at2"/>
<sequence>MKTKLILLIFSVLTIFSFRATASTESLTTDVTSMLELSAQERALRYPCCDRYSDRYCDIRIEALKEYQAVTPQQMMEAAKAVTTMASPIYIGGARYSLSKSDFSPVYTTRVIYEPCLMPEPITVNVLSGYEATFAVSGDYSQDLFFDISGRSDKSMNLAVSCGSFSATDSGTKWVISKSQNTGGTCKAMKVKYSFSNSTAPTSIDLNITISEELY</sequence>
<dbReference type="EMBL" id="MKJU01000003">
    <property type="protein sequence ID" value="OHU93221.1"/>
    <property type="molecule type" value="Genomic_DNA"/>
</dbReference>
<comment type="caution">
    <text evidence="2">The sequence shown here is derived from an EMBL/GenBank/DDBJ whole genome shotgun (WGS) entry which is preliminary data.</text>
</comment>
<name>A0A1S1N196_9GAMM</name>